<keyword evidence="3" id="KW-1185">Reference proteome</keyword>
<evidence type="ECO:0000313" key="3">
    <source>
        <dbReference type="Proteomes" id="UP001174909"/>
    </source>
</evidence>
<feature type="non-terminal residue" evidence="2">
    <location>
        <position position="77"/>
    </location>
</feature>
<feature type="compositionally biased region" description="Low complexity" evidence="1">
    <location>
        <begin position="1"/>
        <end position="13"/>
    </location>
</feature>
<gene>
    <name evidence="2" type="ORF">GBAR_LOCUS9597</name>
</gene>
<protein>
    <submittedName>
        <fullName evidence="2">Uncharacterized protein</fullName>
    </submittedName>
</protein>
<evidence type="ECO:0000256" key="1">
    <source>
        <dbReference type="SAM" id="MobiDB-lite"/>
    </source>
</evidence>
<name>A0AA35RQM1_GEOBA</name>
<accession>A0AA35RQM1</accession>
<dbReference type="Proteomes" id="UP001174909">
    <property type="component" value="Unassembled WGS sequence"/>
</dbReference>
<proteinExistence type="predicted"/>
<dbReference type="EMBL" id="CASHTH010001454">
    <property type="protein sequence ID" value="CAI8015502.1"/>
    <property type="molecule type" value="Genomic_DNA"/>
</dbReference>
<dbReference type="AlphaFoldDB" id="A0AA35RQM1"/>
<feature type="region of interest" description="Disordered" evidence="1">
    <location>
        <begin position="1"/>
        <end position="23"/>
    </location>
</feature>
<sequence>MQSRNQELQQQLESSEREKQTVGTQLISSQRWIQELRQRETELVQAKDRELRGKQTVRDELTRKERELAETLQQLRQ</sequence>
<evidence type="ECO:0000313" key="2">
    <source>
        <dbReference type="EMBL" id="CAI8015502.1"/>
    </source>
</evidence>
<organism evidence="2 3">
    <name type="scientific">Geodia barretti</name>
    <name type="common">Barrett's horny sponge</name>
    <dbReference type="NCBI Taxonomy" id="519541"/>
    <lineage>
        <taxon>Eukaryota</taxon>
        <taxon>Metazoa</taxon>
        <taxon>Porifera</taxon>
        <taxon>Demospongiae</taxon>
        <taxon>Heteroscleromorpha</taxon>
        <taxon>Tetractinellida</taxon>
        <taxon>Astrophorina</taxon>
        <taxon>Geodiidae</taxon>
        <taxon>Geodia</taxon>
    </lineage>
</organism>
<comment type="caution">
    <text evidence="2">The sequence shown here is derived from an EMBL/GenBank/DDBJ whole genome shotgun (WGS) entry which is preliminary data.</text>
</comment>
<reference evidence="2" key="1">
    <citation type="submission" date="2023-03" db="EMBL/GenBank/DDBJ databases">
        <authorList>
            <person name="Steffen K."/>
            <person name="Cardenas P."/>
        </authorList>
    </citation>
    <scope>NUCLEOTIDE SEQUENCE</scope>
</reference>